<protein>
    <recommendedName>
        <fullName evidence="2">DUF1618 domain-containing protein</fullName>
    </recommendedName>
</protein>
<evidence type="ECO:0000313" key="3">
    <source>
        <dbReference type="EMBL" id="KAJ1256512.1"/>
    </source>
</evidence>
<dbReference type="InterPro" id="IPR011676">
    <property type="entry name" value="DUF1618"/>
</dbReference>
<dbReference type="AlphaFoldDB" id="A0A9W8CG52"/>
<gene>
    <name evidence="3" type="ORF">BS78_K012700</name>
</gene>
<evidence type="ECO:0000256" key="1">
    <source>
        <dbReference type="SAM" id="MobiDB-lite"/>
    </source>
</evidence>
<organism evidence="3 4">
    <name type="scientific">Paspalum vaginatum</name>
    <name type="common">seashore paspalum</name>
    <dbReference type="NCBI Taxonomy" id="158149"/>
    <lineage>
        <taxon>Eukaryota</taxon>
        <taxon>Viridiplantae</taxon>
        <taxon>Streptophyta</taxon>
        <taxon>Embryophyta</taxon>
        <taxon>Tracheophyta</taxon>
        <taxon>Spermatophyta</taxon>
        <taxon>Magnoliopsida</taxon>
        <taxon>Liliopsida</taxon>
        <taxon>Poales</taxon>
        <taxon>Poaceae</taxon>
        <taxon>PACMAD clade</taxon>
        <taxon>Panicoideae</taxon>
        <taxon>Andropogonodae</taxon>
        <taxon>Paspaleae</taxon>
        <taxon>Paspalinae</taxon>
        <taxon>Paspalum</taxon>
    </lineage>
</organism>
<comment type="caution">
    <text evidence="3">The sequence shown here is derived from an EMBL/GenBank/DDBJ whole genome shotgun (WGS) entry which is preliminary data.</text>
</comment>
<dbReference type="EMBL" id="MU629505">
    <property type="protein sequence ID" value="KAJ1256512.1"/>
    <property type="molecule type" value="Genomic_DNA"/>
</dbReference>
<dbReference type="Pfam" id="PF07762">
    <property type="entry name" value="DUF1618"/>
    <property type="match status" value="1"/>
</dbReference>
<dbReference type="PANTHER" id="PTHR33074">
    <property type="entry name" value="EXPRESSED PROTEIN-RELATED"/>
    <property type="match status" value="1"/>
</dbReference>
<feature type="region of interest" description="Disordered" evidence="1">
    <location>
        <begin position="398"/>
        <end position="434"/>
    </location>
</feature>
<feature type="compositionally biased region" description="Acidic residues" evidence="1">
    <location>
        <begin position="399"/>
        <end position="412"/>
    </location>
</feature>
<evidence type="ECO:0000259" key="2">
    <source>
        <dbReference type="Pfam" id="PF07762"/>
    </source>
</evidence>
<evidence type="ECO:0000313" key="4">
    <source>
        <dbReference type="Proteomes" id="UP001164776"/>
    </source>
</evidence>
<accession>A0A9W8CG52</accession>
<keyword evidence="4" id="KW-1185">Reference proteome</keyword>
<name>A0A9W8CG52_9POAL</name>
<proteinExistence type="predicted"/>
<sequence length="434" mass="47022">MEAQSAQPPSGLASAAYPRWVMLERGCKRMVDDSSGPCMGDPKTLVSARTSSGHLIHVSLRLAEPPTASCVYLQTLDDGIAVDCQGSAVLAAHGDSVLIVVRIDEGRERYDVAADHFVYCAGAAAADPPTAAVAVASPARGSRSTRTRELILFRSGEWSVKHPETSNDQRGVGDTARSLTDTVIPVGDRRLCWVDLSAGVLLCDMLEESPRLQYVPLPVVEQHRWVPRSNRSVCVTAGGGALKFIDVSPSCCCGGAGASTCRRSLHAFTITTWTMRVDGGGTEEMEWVKDAVVDTTELWALDAYKGLQRVPLDLPVVSIYEPDVICFFLHEPRWDDSYCRGRTLGLLMADMRRKTIQSISRAQDMLPEDMPIDTLVPSIVSDYFNSCSSVDIEKPEVVVGDDDDEQLGDDEASNPTPRALCASIRDLGGTSRDS</sequence>
<dbReference type="PANTHER" id="PTHR33074:SF124">
    <property type="entry name" value="DUF1618 DOMAIN-CONTAINING PROTEIN"/>
    <property type="match status" value="1"/>
</dbReference>
<dbReference type="Proteomes" id="UP001164776">
    <property type="component" value="Unassembled WGS sequence"/>
</dbReference>
<reference evidence="3 4" key="1">
    <citation type="submission" date="2022-10" db="EMBL/GenBank/DDBJ databases">
        <title>WGS assembly of Paspalum vaginatum 540-79.</title>
        <authorList>
            <person name="Sun G."/>
            <person name="Wase N."/>
            <person name="Shu S."/>
            <person name="Jenkins J."/>
            <person name="Zhou B."/>
            <person name="Torres-Rodriguez J."/>
            <person name="Chen C."/>
            <person name="Sandor L."/>
            <person name="Plott C."/>
            <person name="Yoshinga Y."/>
            <person name="Daum C."/>
            <person name="Qi P."/>
            <person name="Barry K."/>
            <person name="Lipzen A."/>
            <person name="Berry L."/>
            <person name="Pedersen C."/>
            <person name="Gottilla T."/>
            <person name="Foltz A."/>
            <person name="Yu H."/>
            <person name="O'Malley R."/>
            <person name="Zhang C."/>
            <person name="Devos K."/>
            <person name="Sigmon B."/>
            <person name="Yu B."/>
            <person name="Obata T."/>
            <person name="Schmutz J."/>
            <person name="Schnable J."/>
        </authorList>
    </citation>
    <scope>NUCLEOTIDE SEQUENCE [LARGE SCALE GENOMIC DNA]</scope>
    <source>
        <strain evidence="4">cv. 540-79</strain>
    </source>
</reference>
<dbReference type="OrthoDB" id="687690at2759"/>
<feature type="domain" description="DUF1618" evidence="2">
    <location>
        <begin position="193"/>
        <end position="326"/>
    </location>
</feature>